<feature type="domain" description="Cache" evidence="8">
    <location>
        <begin position="47"/>
        <end position="263"/>
    </location>
</feature>
<dbReference type="OrthoDB" id="141860at2"/>
<sequence>MAQRDIQANKRSWFPLPVRISFGYVLAALIPLALVLAFVLTQTRPTLVDQAKTSMTNDAQTRVQLIDTYFRERKLDALTLTQVASVQSFLALPPTDPFYQDSKMHAAFALQAGLSRNPDYTYWSLFDARGNLIKSVPDGVPRHGNSYFTTEQFQSVKAGNAFISPVFYAPDKKVASVDIYAPVNAQTLNPKVKGKFLGFMRATLRLNYIWNEIVKKDLNANGQNSYAFITDENGVRIADTNPDRLFTTIKKLPDNVQQDIMDQQRYGSQSEITAPEDTNISSQTADNFQTRPQGQQEDFQVVRKAASSVPWQYFVLSPINSVTNIANQQTLNIMLLAAFASLLVAIAGYVTSRSISRPIMNAVEQLRGNSQSLNTLAQNQQDAAGEQIWVVDSSQVGLQSVQYYTDAAQVASKKLVNTTQGLKQQWGYVTQHQAEQALDDIMNSSKYLSNALEYQYSSNQKLATALKVATQVTEQLHLGATSATEAAEQLEQVVQELRSVVGR</sequence>
<gene>
    <name evidence="9" type="ORF">KDA_37160</name>
</gene>
<reference evidence="10" key="1">
    <citation type="submission" date="2018-12" db="EMBL/GenBank/DDBJ databases">
        <title>Tengunoibacter tsumagoiensis gen. nov., sp. nov., Dictyobacter kobayashii sp. nov., D. alpinus sp. nov., and D. joshuensis sp. nov. and description of Dictyobacteraceae fam. nov. within the order Ktedonobacterales isolated from Tengu-no-mugimeshi.</title>
        <authorList>
            <person name="Wang C.M."/>
            <person name="Zheng Y."/>
            <person name="Sakai Y."/>
            <person name="Toyoda A."/>
            <person name="Minakuchi Y."/>
            <person name="Abe K."/>
            <person name="Yokota A."/>
            <person name="Yabe S."/>
        </authorList>
    </citation>
    <scope>NUCLEOTIDE SEQUENCE [LARGE SCALE GENOMIC DNA]</scope>
    <source>
        <strain evidence="10">Uno16</strain>
    </source>
</reference>
<evidence type="ECO:0000256" key="1">
    <source>
        <dbReference type="ARBA" id="ARBA00004651"/>
    </source>
</evidence>
<dbReference type="GO" id="GO:0005886">
    <property type="term" value="C:plasma membrane"/>
    <property type="evidence" value="ECO:0007669"/>
    <property type="project" value="UniProtKB-SubCell"/>
</dbReference>
<evidence type="ECO:0000256" key="5">
    <source>
        <dbReference type="ARBA" id="ARBA00023136"/>
    </source>
</evidence>
<dbReference type="Gene3D" id="3.30.450.20">
    <property type="entry name" value="PAS domain"/>
    <property type="match status" value="2"/>
</dbReference>
<comment type="subcellular location">
    <subcellularLocation>
        <location evidence="1">Cell membrane</location>
        <topology evidence="1">Multi-pass membrane protein</topology>
    </subcellularLocation>
</comment>
<evidence type="ECO:0000256" key="3">
    <source>
        <dbReference type="ARBA" id="ARBA00022692"/>
    </source>
</evidence>
<proteinExistence type="predicted"/>
<dbReference type="CDD" id="cd18773">
    <property type="entry name" value="PDC1_HK_sensor"/>
    <property type="match status" value="1"/>
</dbReference>
<evidence type="ECO:0000259" key="8">
    <source>
        <dbReference type="Pfam" id="PF02743"/>
    </source>
</evidence>
<evidence type="ECO:0000256" key="7">
    <source>
        <dbReference type="SAM" id="Phobius"/>
    </source>
</evidence>
<dbReference type="Pfam" id="PF02743">
    <property type="entry name" value="dCache_1"/>
    <property type="match status" value="1"/>
</dbReference>
<keyword evidence="2" id="KW-1003">Cell membrane</keyword>
<feature type="transmembrane region" description="Helical" evidence="7">
    <location>
        <begin position="331"/>
        <end position="350"/>
    </location>
</feature>
<evidence type="ECO:0000256" key="6">
    <source>
        <dbReference type="SAM" id="MobiDB-lite"/>
    </source>
</evidence>
<keyword evidence="3 7" id="KW-0812">Transmembrane</keyword>
<evidence type="ECO:0000313" key="10">
    <source>
        <dbReference type="Proteomes" id="UP000287171"/>
    </source>
</evidence>
<keyword evidence="4 7" id="KW-1133">Transmembrane helix</keyword>
<feature type="region of interest" description="Disordered" evidence="6">
    <location>
        <begin position="267"/>
        <end position="297"/>
    </location>
</feature>
<dbReference type="AlphaFoldDB" id="A0A402BA96"/>
<dbReference type="InterPro" id="IPR033479">
    <property type="entry name" value="dCache_1"/>
</dbReference>
<comment type="caution">
    <text evidence="9">The sequence shown here is derived from an EMBL/GenBank/DDBJ whole genome shotgun (WGS) entry which is preliminary data.</text>
</comment>
<keyword evidence="10" id="KW-1185">Reference proteome</keyword>
<organism evidence="9 10">
    <name type="scientific">Dictyobacter alpinus</name>
    <dbReference type="NCBI Taxonomy" id="2014873"/>
    <lineage>
        <taxon>Bacteria</taxon>
        <taxon>Bacillati</taxon>
        <taxon>Chloroflexota</taxon>
        <taxon>Ktedonobacteria</taxon>
        <taxon>Ktedonobacterales</taxon>
        <taxon>Dictyobacteraceae</taxon>
        <taxon>Dictyobacter</taxon>
    </lineage>
</organism>
<protein>
    <recommendedName>
        <fullName evidence="8">Cache domain-containing protein</fullName>
    </recommendedName>
</protein>
<keyword evidence="5 7" id="KW-0472">Membrane</keyword>
<dbReference type="EMBL" id="BIFT01000001">
    <property type="protein sequence ID" value="GCE28232.1"/>
    <property type="molecule type" value="Genomic_DNA"/>
</dbReference>
<name>A0A402BA96_9CHLR</name>
<accession>A0A402BA96</accession>
<dbReference type="Proteomes" id="UP000287171">
    <property type="component" value="Unassembled WGS sequence"/>
</dbReference>
<feature type="transmembrane region" description="Helical" evidence="7">
    <location>
        <begin position="21"/>
        <end position="40"/>
    </location>
</feature>
<evidence type="ECO:0000256" key="2">
    <source>
        <dbReference type="ARBA" id="ARBA00022475"/>
    </source>
</evidence>
<dbReference type="RefSeq" id="WP_126628476.1">
    <property type="nucleotide sequence ID" value="NZ_BIFT01000001.1"/>
</dbReference>
<evidence type="ECO:0000313" key="9">
    <source>
        <dbReference type="EMBL" id="GCE28232.1"/>
    </source>
</evidence>
<evidence type="ECO:0000256" key="4">
    <source>
        <dbReference type="ARBA" id="ARBA00022989"/>
    </source>
</evidence>